<feature type="transmembrane region" description="Helical" evidence="1">
    <location>
        <begin position="20"/>
        <end position="36"/>
    </location>
</feature>
<protein>
    <submittedName>
        <fullName evidence="2">Uncharacterized protein</fullName>
    </submittedName>
</protein>
<keyword evidence="1" id="KW-0812">Transmembrane</keyword>
<keyword evidence="1" id="KW-1133">Transmembrane helix</keyword>
<gene>
    <name evidence="2" type="ORF">B296_00032460</name>
</gene>
<sequence>MAEGAVSTAYFCYGGGESILLLYVMVLVHCLYQPLLSRWRDRRTTTAARNDDTYLSLSVSVLRAVDPCSFPLPVKERNEYREEDCCGTTLNSFAPRGPAASSLFQIAKLTP</sequence>
<accession>A0A426Z7F3</accession>
<dbReference type="EMBL" id="AMZH03008016">
    <property type="protein sequence ID" value="RRT59902.1"/>
    <property type="molecule type" value="Genomic_DNA"/>
</dbReference>
<proteinExistence type="predicted"/>
<reference evidence="2 3" key="1">
    <citation type="journal article" date="2014" name="Agronomy (Basel)">
        <title>A Draft Genome Sequence for Ensete ventricosum, the Drought-Tolerant Tree Against Hunger.</title>
        <authorList>
            <person name="Harrison J."/>
            <person name="Moore K.A."/>
            <person name="Paszkiewicz K."/>
            <person name="Jones T."/>
            <person name="Grant M."/>
            <person name="Ambacheew D."/>
            <person name="Muzemil S."/>
            <person name="Studholme D.J."/>
        </authorList>
    </citation>
    <scope>NUCLEOTIDE SEQUENCE [LARGE SCALE GENOMIC DNA]</scope>
</reference>
<name>A0A426Z7F3_ENSVE</name>
<comment type="caution">
    <text evidence="2">The sequence shown here is derived from an EMBL/GenBank/DDBJ whole genome shotgun (WGS) entry which is preliminary data.</text>
</comment>
<evidence type="ECO:0000313" key="2">
    <source>
        <dbReference type="EMBL" id="RRT59902.1"/>
    </source>
</evidence>
<evidence type="ECO:0000313" key="3">
    <source>
        <dbReference type="Proteomes" id="UP000287651"/>
    </source>
</evidence>
<organism evidence="2 3">
    <name type="scientific">Ensete ventricosum</name>
    <name type="common">Abyssinian banana</name>
    <name type="synonym">Musa ensete</name>
    <dbReference type="NCBI Taxonomy" id="4639"/>
    <lineage>
        <taxon>Eukaryota</taxon>
        <taxon>Viridiplantae</taxon>
        <taxon>Streptophyta</taxon>
        <taxon>Embryophyta</taxon>
        <taxon>Tracheophyta</taxon>
        <taxon>Spermatophyta</taxon>
        <taxon>Magnoliopsida</taxon>
        <taxon>Liliopsida</taxon>
        <taxon>Zingiberales</taxon>
        <taxon>Musaceae</taxon>
        <taxon>Ensete</taxon>
    </lineage>
</organism>
<keyword evidence="1" id="KW-0472">Membrane</keyword>
<evidence type="ECO:0000256" key="1">
    <source>
        <dbReference type="SAM" id="Phobius"/>
    </source>
</evidence>
<dbReference type="Proteomes" id="UP000287651">
    <property type="component" value="Unassembled WGS sequence"/>
</dbReference>
<dbReference type="AlphaFoldDB" id="A0A426Z7F3"/>